<dbReference type="Proteomes" id="UP000282299">
    <property type="component" value="Unassembled WGS sequence"/>
</dbReference>
<accession>A0AAQ0V8T1</accession>
<sequence>MIHLPLATRHRYGLCVGGYQPLVLTRCAKRDPQVTELTGFLAHKRYSTTEFWSNVKQICCQIDESVTLYLIKFVTQLY</sequence>
<protein>
    <submittedName>
        <fullName evidence="1">Uncharacterized protein</fullName>
    </submittedName>
</protein>
<gene>
    <name evidence="1" type="ORF">EGS84_15025</name>
</gene>
<evidence type="ECO:0000313" key="1">
    <source>
        <dbReference type="EMBL" id="RSC18152.1"/>
    </source>
</evidence>
<comment type="caution">
    <text evidence="1">The sequence shown here is derived from an EMBL/GenBank/DDBJ whole genome shotgun (WGS) entry which is preliminary data.</text>
</comment>
<name>A0AAQ0V8T1_CITKO</name>
<reference evidence="2" key="1">
    <citation type="submission" date="2018-10" db="EMBL/GenBank/DDBJ databases">
        <title>FDA dAtabase for Regulatory Grade micrObial Sequences (FDA-ARGOS): Supporting development and validation of Infectious Disease Dx tests.</title>
        <authorList>
            <person name="Goldberg B."/>
            <person name="Campos J."/>
            <person name="Tallon L."/>
            <person name="Sadzewicz L."/>
            <person name="Zhao X."/>
            <person name="Vavikolanu K."/>
            <person name="Mehta A."/>
            <person name="Aluvathingal J."/>
            <person name="Nadendla S."/>
            <person name="Geyer C."/>
            <person name="Nandy P."/>
            <person name="Yan Y."/>
            <person name="Sichtig H."/>
        </authorList>
    </citation>
    <scope>NUCLEOTIDE SEQUENCE [LARGE SCALE GENOMIC DNA]</scope>
    <source>
        <strain evidence="2">FDAARGOS_526</strain>
    </source>
</reference>
<organism evidence="1 2">
    <name type="scientific">Citrobacter koseri</name>
    <name type="common">Citrobacter diversus</name>
    <dbReference type="NCBI Taxonomy" id="545"/>
    <lineage>
        <taxon>Bacteria</taxon>
        <taxon>Pseudomonadati</taxon>
        <taxon>Pseudomonadota</taxon>
        <taxon>Gammaproteobacteria</taxon>
        <taxon>Enterobacterales</taxon>
        <taxon>Enterobacteriaceae</taxon>
        <taxon>Citrobacter</taxon>
    </lineage>
</organism>
<evidence type="ECO:0000313" key="2">
    <source>
        <dbReference type="Proteomes" id="UP000282299"/>
    </source>
</evidence>
<dbReference type="AlphaFoldDB" id="A0AAQ0V8T1"/>
<proteinExistence type="predicted"/>
<dbReference type="EMBL" id="RKIT01000002">
    <property type="protein sequence ID" value="RSC18152.1"/>
    <property type="molecule type" value="Genomic_DNA"/>
</dbReference>